<evidence type="ECO:0000313" key="2">
    <source>
        <dbReference type="Proteomes" id="UP000655868"/>
    </source>
</evidence>
<dbReference type="Pfam" id="PF00300">
    <property type="entry name" value="His_Phos_1"/>
    <property type="match status" value="1"/>
</dbReference>
<dbReference type="SMART" id="SM00855">
    <property type="entry name" value="PGAM"/>
    <property type="match status" value="1"/>
</dbReference>
<evidence type="ECO:0000313" key="1">
    <source>
        <dbReference type="EMBL" id="MBJ8338857.1"/>
    </source>
</evidence>
<dbReference type="AlphaFoldDB" id="A0A934NPE3"/>
<protein>
    <submittedName>
        <fullName evidence="1">Histidine phosphatase family protein</fullName>
    </submittedName>
</protein>
<dbReference type="SUPFAM" id="SSF53254">
    <property type="entry name" value="Phosphoglycerate mutase-like"/>
    <property type="match status" value="1"/>
</dbReference>
<dbReference type="Proteomes" id="UP000655868">
    <property type="component" value="Unassembled WGS sequence"/>
</dbReference>
<proteinExistence type="predicted"/>
<dbReference type="CDD" id="cd07067">
    <property type="entry name" value="HP_PGM_like"/>
    <property type="match status" value="1"/>
</dbReference>
<dbReference type="PANTHER" id="PTHR47623">
    <property type="entry name" value="OS09G0287300 PROTEIN"/>
    <property type="match status" value="1"/>
</dbReference>
<reference evidence="1" key="1">
    <citation type="submission" date="2020-12" db="EMBL/GenBank/DDBJ databases">
        <title>Antrihabitans popcorni sp. nov. and Antrihabitans auranticaus sp. nov., isolated from a larva cave.</title>
        <authorList>
            <person name="Lee S.D."/>
            <person name="Kim I.S."/>
        </authorList>
    </citation>
    <scope>NUCLEOTIDE SEQUENCE</scope>
    <source>
        <strain evidence="1">YC3-6</strain>
    </source>
</reference>
<dbReference type="Gene3D" id="3.40.50.1240">
    <property type="entry name" value="Phosphoglycerate mutase-like"/>
    <property type="match status" value="1"/>
</dbReference>
<dbReference type="InterPro" id="IPR029033">
    <property type="entry name" value="His_PPase_superfam"/>
</dbReference>
<dbReference type="InterPro" id="IPR013078">
    <property type="entry name" value="His_Pase_superF_clade-1"/>
</dbReference>
<dbReference type="PANTHER" id="PTHR47623:SF1">
    <property type="entry name" value="OS09G0287300 PROTEIN"/>
    <property type="match status" value="1"/>
</dbReference>
<keyword evidence="2" id="KW-1185">Reference proteome</keyword>
<sequence length="164" mass="18080">MTRRVLILMRHGKSAYPTGIGDHERPLAPRGQREAALAGDWLREHQPPVDGILCSTSLRTRETLIATKLDAPTRFDETIYGASPHQLIDLVHGVDDAVSTLLILGHAPGMPYTTWELASNRSSPPAEQVSKKFPTSALAILEFDLPWDQLDTGLAELVAFHIPR</sequence>
<name>A0A934NPE3_9NOCA</name>
<dbReference type="EMBL" id="JAEMNV010000002">
    <property type="protein sequence ID" value="MBJ8338857.1"/>
    <property type="molecule type" value="Genomic_DNA"/>
</dbReference>
<dbReference type="RefSeq" id="WP_199703496.1">
    <property type="nucleotide sequence ID" value="NZ_JAEMNV010000002.1"/>
</dbReference>
<organism evidence="1 2">
    <name type="scientific">Antrihabitans stalagmiti</name>
    <dbReference type="NCBI Taxonomy" id="2799499"/>
    <lineage>
        <taxon>Bacteria</taxon>
        <taxon>Bacillati</taxon>
        <taxon>Actinomycetota</taxon>
        <taxon>Actinomycetes</taxon>
        <taxon>Mycobacteriales</taxon>
        <taxon>Nocardiaceae</taxon>
        <taxon>Antrihabitans</taxon>
    </lineage>
</organism>
<accession>A0A934NPE3</accession>
<comment type="caution">
    <text evidence="1">The sequence shown here is derived from an EMBL/GenBank/DDBJ whole genome shotgun (WGS) entry which is preliminary data.</text>
</comment>
<gene>
    <name evidence="1" type="ORF">JGU71_08155</name>
</gene>